<reference evidence="1 2" key="1">
    <citation type="journal article" date="2010" name="J. Bacteriol.">
        <title>Short-term signatures of evolutionary change in the Salmonella enterica serovar typhimurium 14028 genome.</title>
        <authorList>
            <person name="Jarvik T."/>
            <person name="Smillie C."/>
            <person name="Groisman E.A."/>
            <person name="Ochman H."/>
        </authorList>
    </citation>
    <scope>NUCLEOTIDE SEQUENCE [LARGE SCALE GENOMIC DNA]</scope>
    <source>
        <strain evidence="2">14028s / SGSC 2262</strain>
    </source>
</reference>
<evidence type="ECO:0000313" key="2">
    <source>
        <dbReference type="Proteomes" id="UP000002695"/>
    </source>
</evidence>
<gene>
    <name evidence="1" type="ordered locus">STM14_1786</name>
</gene>
<evidence type="ECO:0000313" key="1">
    <source>
        <dbReference type="EMBL" id="ACY88259.1"/>
    </source>
</evidence>
<proteinExistence type="predicted"/>
<accession>A0A0F6B177</accession>
<dbReference type="Proteomes" id="UP000002695">
    <property type="component" value="Chromosome"/>
</dbReference>
<dbReference type="KEGG" id="seo:STM14_1786"/>
<organism evidence="1 2">
    <name type="scientific">Salmonella typhimurium (strain 14028s / SGSC 2262)</name>
    <dbReference type="NCBI Taxonomy" id="588858"/>
    <lineage>
        <taxon>Bacteria</taxon>
        <taxon>Pseudomonadati</taxon>
        <taxon>Pseudomonadota</taxon>
        <taxon>Gammaproteobacteria</taxon>
        <taxon>Enterobacterales</taxon>
        <taxon>Enterobacteriaceae</taxon>
        <taxon>Salmonella</taxon>
    </lineage>
</organism>
<sequence>MSAGFFTHRVMYPIFDDNICRYVEKNGVRAAKLMKRINLIS</sequence>
<name>A0A0F6B177_SALT1</name>
<protein>
    <submittedName>
        <fullName evidence="1">Uncharacterized protein</fullName>
    </submittedName>
</protein>
<dbReference type="HOGENOM" id="CLU_3276320_0_0_6"/>
<dbReference type="AlphaFoldDB" id="A0A0F6B177"/>
<keyword evidence="2" id="KW-1185">Reference proteome</keyword>
<dbReference type="EMBL" id="CP001363">
    <property type="protein sequence ID" value="ACY88259.1"/>
    <property type="molecule type" value="Genomic_DNA"/>
</dbReference>